<organism evidence="2 3">
    <name type="scientific">Batillaria attramentaria</name>
    <dbReference type="NCBI Taxonomy" id="370345"/>
    <lineage>
        <taxon>Eukaryota</taxon>
        <taxon>Metazoa</taxon>
        <taxon>Spiralia</taxon>
        <taxon>Lophotrochozoa</taxon>
        <taxon>Mollusca</taxon>
        <taxon>Gastropoda</taxon>
        <taxon>Caenogastropoda</taxon>
        <taxon>Sorbeoconcha</taxon>
        <taxon>Cerithioidea</taxon>
        <taxon>Batillariidae</taxon>
        <taxon>Batillaria</taxon>
    </lineage>
</organism>
<dbReference type="Proteomes" id="UP001519460">
    <property type="component" value="Unassembled WGS sequence"/>
</dbReference>
<comment type="caution">
    <text evidence="2">The sequence shown here is derived from an EMBL/GenBank/DDBJ whole genome shotgun (WGS) entry which is preliminary data.</text>
</comment>
<name>A0ABD0KNT1_9CAEN</name>
<feature type="region of interest" description="Disordered" evidence="1">
    <location>
        <begin position="1"/>
        <end position="22"/>
    </location>
</feature>
<dbReference type="EMBL" id="JACVVK020000147">
    <property type="protein sequence ID" value="KAK7488734.1"/>
    <property type="molecule type" value="Genomic_DNA"/>
</dbReference>
<feature type="non-terminal residue" evidence="2">
    <location>
        <position position="1"/>
    </location>
</feature>
<feature type="non-terminal residue" evidence="2">
    <location>
        <position position="70"/>
    </location>
</feature>
<keyword evidence="3" id="KW-1185">Reference proteome</keyword>
<evidence type="ECO:0000313" key="2">
    <source>
        <dbReference type="EMBL" id="KAK7488734.1"/>
    </source>
</evidence>
<gene>
    <name evidence="2" type="ORF">BaRGS_00020031</name>
</gene>
<accession>A0ABD0KNT1</accession>
<dbReference type="AlphaFoldDB" id="A0ABD0KNT1"/>
<protein>
    <submittedName>
        <fullName evidence="2">Uncharacterized protein</fullName>
    </submittedName>
</protein>
<evidence type="ECO:0000256" key="1">
    <source>
        <dbReference type="SAM" id="MobiDB-lite"/>
    </source>
</evidence>
<proteinExistence type="predicted"/>
<evidence type="ECO:0000313" key="3">
    <source>
        <dbReference type="Proteomes" id="UP001519460"/>
    </source>
</evidence>
<sequence length="70" mass="7894">PNPPGVCGKQPSQPHEARRGQWKTRGSHLTIGECRLLLSLLLPLFWHSAILEPVCQSQCDCFGIFQFPEH</sequence>
<reference evidence="2 3" key="1">
    <citation type="journal article" date="2023" name="Sci. Data">
        <title>Genome assembly of the Korean intertidal mud-creeper Batillaria attramentaria.</title>
        <authorList>
            <person name="Patra A.K."/>
            <person name="Ho P.T."/>
            <person name="Jun S."/>
            <person name="Lee S.J."/>
            <person name="Kim Y."/>
            <person name="Won Y.J."/>
        </authorList>
    </citation>
    <scope>NUCLEOTIDE SEQUENCE [LARGE SCALE GENOMIC DNA]</scope>
    <source>
        <strain evidence="2">Wonlab-2016</strain>
    </source>
</reference>